<protein>
    <submittedName>
        <fullName evidence="1">Uncharacterized protein</fullName>
    </submittedName>
</protein>
<sequence>MVYQKLEYMWAVPAFSGSLLRFRGYFFPRRKVFESNEFDQSKWICRIFQNGWSVTLKWVIRKVPIRKQAHIYAVRISLKNK</sequence>
<dbReference type="Proteomes" id="UP000185829">
    <property type="component" value="Unassembled WGS sequence"/>
</dbReference>
<evidence type="ECO:0000313" key="1">
    <source>
        <dbReference type="EMBL" id="SIQ23126.1"/>
    </source>
</evidence>
<comment type="caution">
    <text evidence="1">The sequence shown here is derived from an EMBL/GenBank/DDBJ whole genome shotgun (WGS) entry which is preliminary data.</text>
</comment>
<proteinExistence type="predicted"/>
<evidence type="ECO:0000313" key="2">
    <source>
        <dbReference type="Proteomes" id="UP000185829"/>
    </source>
</evidence>
<accession>A0A9X8WHR2</accession>
<dbReference type="EMBL" id="FTMX01000001">
    <property type="protein sequence ID" value="SIQ23126.1"/>
    <property type="molecule type" value="Genomic_DNA"/>
</dbReference>
<organism evidence="1 2">
    <name type="scientific">Peribacillus simplex</name>
    <dbReference type="NCBI Taxonomy" id="1478"/>
    <lineage>
        <taxon>Bacteria</taxon>
        <taxon>Bacillati</taxon>
        <taxon>Bacillota</taxon>
        <taxon>Bacilli</taxon>
        <taxon>Bacillales</taxon>
        <taxon>Bacillaceae</taxon>
        <taxon>Peribacillus</taxon>
    </lineage>
</organism>
<dbReference type="AlphaFoldDB" id="A0A9X8WHR2"/>
<gene>
    <name evidence="1" type="ORF">SAMN05878482_101700</name>
</gene>
<reference evidence="1 2" key="1">
    <citation type="submission" date="2017-01" db="EMBL/GenBank/DDBJ databases">
        <authorList>
            <person name="Varghese N."/>
            <person name="Submissions S."/>
        </authorList>
    </citation>
    <scope>NUCLEOTIDE SEQUENCE [LARGE SCALE GENOMIC DNA]</scope>
    <source>
        <strain evidence="1 2">RUG2-6</strain>
    </source>
</reference>
<name>A0A9X8WHR2_9BACI</name>